<keyword evidence="2" id="KW-0614">Plasmid</keyword>
<evidence type="ECO:0000313" key="3">
    <source>
        <dbReference type="Proteomes" id="UP000007753"/>
    </source>
</evidence>
<dbReference type="GeneID" id="29275743"/>
<accession>D4Z960</accession>
<dbReference type="RefSeq" id="WP_013041727.1">
    <property type="nucleotide sequence ID" value="NC_014007.1"/>
</dbReference>
<dbReference type="AlphaFoldDB" id="D4Z960"/>
<dbReference type="KEGG" id="sjp:SJA_P1-01900"/>
<dbReference type="InterPro" id="IPR018754">
    <property type="entry name" value="RovC-like_DNA-bd"/>
</dbReference>
<feature type="domain" description="T6SS Transcription factor RovC-like DNA binding" evidence="1">
    <location>
        <begin position="60"/>
        <end position="162"/>
    </location>
</feature>
<dbReference type="HOGENOM" id="CLU_111973_1_0_5"/>
<evidence type="ECO:0000313" key="2">
    <source>
        <dbReference type="EMBL" id="BAI99142.1"/>
    </source>
</evidence>
<dbReference type="Pfam" id="PF10074">
    <property type="entry name" value="RovC_DNA-bd"/>
    <property type="match status" value="1"/>
</dbReference>
<gene>
    <name evidence="2" type="ordered locus">SJA_P1-01900</name>
</gene>
<name>D4Z960_SPHIU</name>
<organism evidence="2 3">
    <name type="scientific">Sphingobium indicum (strain DSM 16413 / CCM 7287 / MTCC 6362 / UT26 / NBRC 101211 / UT26S)</name>
    <name type="common">Sphingobium japonicum</name>
    <dbReference type="NCBI Taxonomy" id="452662"/>
    <lineage>
        <taxon>Bacteria</taxon>
        <taxon>Pseudomonadati</taxon>
        <taxon>Pseudomonadota</taxon>
        <taxon>Alphaproteobacteria</taxon>
        <taxon>Sphingomonadales</taxon>
        <taxon>Sphingomonadaceae</taxon>
        <taxon>Sphingobium</taxon>
    </lineage>
</organism>
<sequence>MILFRSGPTPRSGEPLTVEEIRAHASFAHEAVPSQLRLGGERYSVDLAAIGDGKPLAALITLDELTPDRLTALGRFWAALTGKTVAPDPRITPQRRRRAQQMLRVVDARATGATYRAIADQIFPQHDQDAATWVGSAIRETTIRMARDGMKLVRGGYLALLRRPRRDR</sequence>
<reference evidence="2 3" key="1">
    <citation type="journal article" date="2010" name="J. Bacteriol.">
        <title>Complete genome sequence of the representative gamma-hexachlorocyclohexane-degrading bacterium Sphingobium japonicum UT26.</title>
        <authorList>
            <person name="Nagata Y."/>
            <person name="Ohtsubo Y."/>
            <person name="Endo R."/>
            <person name="Ichikawa N."/>
            <person name="Ankai A."/>
            <person name="Oguchi A."/>
            <person name="Fukui S."/>
            <person name="Fujita N."/>
            <person name="Tsuda M."/>
        </authorList>
    </citation>
    <scope>NUCLEOTIDE SEQUENCE [LARGE SCALE GENOMIC DNA]</scope>
    <source>
        <strain evidence="3">DSM 16413 / CCM 7287 / MTCC 6362 / UT26 / NBRC 101211 / UT26S</strain>
        <plasmid evidence="2 3">pCHQ1</plasmid>
    </source>
</reference>
<dbReference type="Proteomes" id="UP000007753">
    <property type="component" value="Plasmid pCHQ1"/>
</dbReference>
<keyword evidence="3" id="KW-1185">Reference proteome</keyword>
<geneLocation type="plasmid" evidence="2 3">
    <name>pCHQ1</name>
</geneLocation>
<evidence type="ECO:0000259" key="1">
    <source>
        <dbReference type="Pfam" id="PF10074"/>
    </source>
</evidence>
<proteinExistence type="predicted"/>
<dbReference type="EMBL" id="AP010805">
    <property type="protein sequence ID" value="BAI99142.1"/>
    <property type="molecule type" value="Genomic_DNA"/>
</dbReference>
<protein>
    <recommendedName>
        <fullName evidence="1">T6SS Transcription factor RovC-like DNA binding domain-containing protein</fullName>
    </recommendedName>
</protein>